<dbReference type="AlphaFoldDB" id="A0A2T1C1I7"/>
<protein>
    <submittedName>
        <fullName evidence="1">Uncharacterized protein</fullName>
    </submittedName>
</protein>
<proteinExistence type="predicted"/>
<feature type="non-terminal residue" evidence="1">
    <location>
        <position position="92"/>
    </location>
</feature>
<dbReference type="EMBL" id="PVWJ01000072">
    <property type="protein sequence ID" value="PSB02139.1"/>
    <property type="molecule type" value="Genomic_DNA"/>
</dbReference>
<keyword evidence="2" id="KW-1185">Reference proteome</keyword>
<organism evidence="1 2">
    <name type="scientific">Merismopedia glauca CCAP 1448/3</name>
    <dbReference type="NCBI Taxonomy" id="1296344"/>
    <lineage>
        <taxon>Bacteria</taxon>
        <taxon>Bacillati</taxon>
        <taxon>Cyanobacteriota</taxon>
        <taxon>Cyanophyceae</taxon>
        <taxon>Synechococcales</taxon>
        <taxon>Merismopediaceae</taxon>
        <taxon>Merismopedia</taxon>
    </lineage>
</organism>
<evidence type="ECO:0000313" key="1">
    <source>
        <dbReference type="EMBL" id="PSB02139.1"/>
    </source>
</evidence>
<reference evidence="1 2" key="1">
    <citation type="submission" date="2018-02" db="EMBL/GenBank/DDBJ databases">
        <authorList>
            <person name="Cohen D.B."/>
            <person name="Kent A.D."/>
        </authorList>
    </citation>
    <scope>NUCLEOTIDE SEQUENCE [LARGE SCALE GENOMIC DNA]</scope>
    <source>
        <strain evidence="1 2">CCAP 1448/3</strain>
    </source>
</reference>
<dbReference type="Proteomes" id="UP000238762">
    <property type="component" value="Unassembled WGS sequence"/>
</dbReference>
<comment type="caution">
    <text evidence="1">The sequence shown here is derived from an EMBL/GenBank/DDBJ whole genome shotgun (WGS) entry which is preliminary data.</text>
</comment>
<evidence type="ECO:0000313" key="2">
    <source>
        <dbReference type="Proteomes" id="UP000238762"/>
    </source>
</evidence>
<dbReference type="RefSeq" id="WP_245916036.1">
    <property type="nucleotide sequence ID" value="NZ_CAWNTC010000097.1"/>
</dbReference>
<reference evidence="1 2" key="2">
    <citation type="submission" date="2018-03" db="EMBL/GenBank/DDBJ databases">
        <title>The ancient ancestry and fast evolution of plastids.</title>
        <authorList>
            <person name="Moore K.R."/>
            <person name="Magnabosco C."/>
            <person name="Momper L."/>
            <person name="Gold D.A."/>
            <person name="Bosak T."/>
            <person name="Fournier G.P."/>
        </authorList>
    </citation>
    <scope>NUCLEOTIDE SEQUENCE [LARGE SCALE GENOMIC DNA]</scope>
    <source>
        <strain evidence="1 2">CCAP 1448/3</strain>
    </source>
</reference>
<gene>
    <name evidence="1" type="ORF">C7B64_14790</name>
</gene>
<name>A0A2T1C1I7_9CYAN</name>
<sequence>MNNYIPLPHPSFLEKLNLHLTLPGLKAKYPRSHRHNYLAVINWFNRPVSAVSQPLLSHKIEISKGYSQSFYHLIEIQDWEKASIILIEDLTT</sequence>
<accession>A0A2T1C1I7</accession>